<comment type="caution">
    <text evidence="1">The sequence shown here is derived from an EMBL/GenBank/DDBJ whole genome shotgun (WGS) entry which is preliminary data.</text>
</comment>
<dbReference type="AlphaFoldDB" id="A0A0F8ZHM1"/>
<organism evidence="1">
    <name type="scientific">marine sediment metagenome</name>
    <dbReference type="NCBI Taxonomy" id="412755"/>
    <lineage>
        <taxon>unclassified sequences</taxon>
        <taxon>metagenomes</taxon>
        <taxon>ecological metagenomes</taxon>
    </lineage>
</organism>
<proteinExistence type="predicted"/>
<gene>
    <name evidence="1" type="ORF">LCGC14_3034110</name>
</gene>
<dbReference type="EMBL" id="LAZR01063467">
    <property type="protein sequence ID" value="KKK59466.1"/>
    <property type="molecule type" value="Genomic_DNA"/>
</dbReference>
<evidence type="ECO:0000313" key="1">
    <source>
        <dbReference type="EMBL" id="KKK59466.1"/>
    </source>
</evidence>
<feature type="non-terminal residue" evidence="1">
    <location>
        <position position="1"/>
    </location>
</feature>
<name>A0A0F8ZHM1_9ZZZZ</name>
<accession>A0A0F8ZHM1</accession>
<sequence>GSNVLVVDGNRLGRIRFQGADGNDFNTTAAEIMVEVDGTASLNDIPGVIVLRTRTAGGSLSDKLLVTAAGQVQVPITGSGAGLRIGGDVDLFRSAANILTIPDSVLIDGTVDEVQLTVQGHSTQTNFVILAENSAGTDLLTLATAGQLALPVTGSGAGLLLGGDVQLYRSSANILFTPDSLSVTGILRVGTFLSVQGNQFCHAAATGNTGGRLRIDVTGDHDANIAGYFIDGFTDNLRIIDSAGKTDAVFTFEGRLEIPTTGVGAGIMIGGDAQWYRSAANVFRTPDSVIIDGTLEVGTVQTYTASNVSTDRTYDADATTTDELADILGTLIADLRTIGLVN</sequence>
<reference evidence="1" key="1">
    <citation type="journal article" date="2015" name="Nature">
        <title>Complex archaea that bridge the gap between prokaryotes and eukaryotes.</title>
        <authorList>
            <person name="Spang A."/>
            <person name="Saw J.H."/>
            <person name="Jorgensen S.L."/>
            <person name="Zaremba-Niedzwiedzka K."/>
            <person name="Martijn J."/>
            <person name="Lind A.E."/>
            <person name="van Eijk R."/>
            <person name="Schleper C."/>
            <person name="Guy L."/>
            <person name="Ettema T.J."/>
        </authorList>
    </citation>
    <scope>NUCLEOTIDE SEQUENCE</scope>
</reference>
<protein>
    <submittedName>
        <fullName evidence="1">Uncharacterized protein</fullName>
    </submittedName>
</protein>